<dbReference type="Proteomes" id="UP000190044">
    <property type="component" value="Unassembled WGS sequence"/>
</dbReference>
<proteinExistence type="inferred from homology"/>
<dbReference type="InterPro" id="IPR036291">
    <property type="entry name" value="NAD(P)-bd_dom_sf"/>
</dbReference>
<evidence type="ECO:0000313" key="2">
    <source>
        <dbReference type="EMBL" id="SKB79678.1"/>
    </source>
</evidence>
<organism evidence="2 3">
    <name type="scientific">Sphingopyxis flava</name>
    <dbReference type="NCBI Taxonomy" id="1507287"/>
    <lineage>
        <taxon>Bacteria</taxon>
        <taxon>Pseudomonadati</taxon>
        <taxon>Pseudomonadota</taxon>
        <taxon>Alphaproteobacteria</taxon>
        <taxon>Sphingomonadales</taxon>
        <taxon>Sphingomonadaceae</taxon>
        <taxon>Sphingopyxis</taxon>
    </lineage>
</organism>
<dbReference type="InterPro" id="IPR020904">
    <property type="entry name" value="Sc_DH/Rdtase_CS"/>
</dbReference>
<dbReference type="PRINTS" id="PR00080">
    <property type="entry name" value="SDRFAMILY"/>
</dbReference>
<dbReference type="InterPro" id="IPR002347">
    <property type="entry name" value="SDR_fam"/>
</dbReference>
<gene>
    <name evidence="2" type="ORF">SAMN06295937_101940</name>
</gene>
<dbReference type="EMBL" id="FUYP01000019">
    <property type="protein sequence ID" value="SKB79678.1"/>
    <property type="molecule type" value="Genomic_DNA"/>
</dbReference>
<dbReference type="OrthoDB" id="9789398at2"/>
<sequence length="252" mass="26107">MGKLGGKVAIITGGGQGIGLGIAQTFADEGASLVLSGRTLAKLEGVVPELEARGAKVAVFAADARSRTDAEKVIAFAAETFGGIDILVNNAQSASAGVMLSDYTDDLIAETLESGLHGSIYHMQAVRSHMIARGGGSIINFGSRQGIVSPPGWSVYGAAKEAIRALSRGAAREWGVDNIRVNVINPSAVTPVAETFFADFPEEAARNLTEVSLQRWGDAASDIGPVALFLASDDSRYVTGQTINVDGGMVMP</sequence>
<dbReference type="FunFam" id="3.40.50.720:FF:000084">
    <property type="entry name" value="Short-chain dehydrogenase reductase"/>
    <property type="match status" value="1"/>
</dbReference>
<dbReference type="PROSITE" id="PS00061">
    <property type="entry name" value="ADH_SHORT"/>
    <property type="match status" value="1"/>
</dbReference>
<dbReference type="Pfam" id="PF13561">
    <property type="entry name" value="adh_short_C2"/>
    <property type="match status" value="1"/>
</dbReference>
<dbReference type="GO" id="GO:0016616">
    <property type="term" value="F:oxidoreductase activity, acting on the CH-OH group of donors, NAD or NADP as acceptor"/>
    <property type="evidence" value="ECO:0007669"/>
    <property type="project" value="TreeGrafter"/>
</dbReference>
<keyword evidence="3" id="KW-1185">Reference proteome</keyword>
<evidence type="ECO:0000256" key="1">
    <source>
        <dbReference type="ARBA" id="ARBA00006484"/>
    </source>
</evidence>
<dbReference type="PRINTS" id="PR00081">
    <property type="entry name" value="GDHRDH"/>
</dbReference>
<dbReference type="CDD" id="cd05233">
    <property type="entry name" value="SDR_c"/>
    <property type="match status" value="1"/>
</dbReference>
<dbReference type="RefSeq" id="WP_079639443.1">
    <property type="nucleotide sequence ID" value="NZ_FUYP01000019.1"/>
</dbReference>
<protein>
    <submittedName>
        <fullName evidence="2">NAD(P)-dependent dehydrogenase, short-chain alcohol dehydrogenase family</fullName>
    </submittedName>
</protein>
<comment type="similarity">
    <text evidence="1">Belongs to the short-chain dehydrogenases/reductases (SDR) family.</text>
</comment>
<dbReference type="Gene3D" id="3.40.50.720">
    <property type="entry name" value="NAD(P)-binding Rossmann-like Domain"/>
    <property type="match status" value="1"/>
</dbReference>
<dbReference type="SUPFAM" id="SSF51735">
    <property type="entry name" value="NAD(P)-binding Rossmann-fold domains"/>
    <property type="match status" value="1"/>
</dbReference>
<dbReference type="AlphaFoldDB" id="A0A1T5E6S7"/>
<accession>A0A1T5E6S7</accession>
<name>A0A1T5E6S7_9SPHN</name>
<evidence type="ECO:0000313" key="3">
    <source>
        <dbReference type="Proteomes" id="UP000190044"/>
    </source>
</evidence>
<reference evidence="3" key="1">
    <citation type="submission" date="2017-02" db="EMBL/GenBank/DDBJ databases">
        <authorList>
            <person name="Varghese N."/>
            <person name="Submissions S."/>
        </authorList>
    </citation>
    <scope>NUCLEOTIDE SEQUENCE [LARGE SCALE GENOMIC DNA]</scope>
    <source>
        <strain evidence="3">R11H</strain>
    </source>
</reference>
<dbReference type="PANTHER" id="PTHR42760">
    <property type="entry name" value="SHORT-CHAIN DEHYDROGENASES/REDUCTASES FAMILY MEMBER"/>
    <property type="match status" value="1"/>
</dbReference>